<dbReference type="AlphaFoldDB" id="A0AAU8JCF2"/>
<feature type="domain" description="BPL/LPL catalytic" evidence="2">
    <location>
        <begin position="26"/>
        <end position="216"/>
    </location>
</feature>
<accession>A0AAU8JCF2</accession>
<evidence type="ECO:0000313" key="3">
    <source>
        <dbReference type="EMBL" id="XCM36433.1"/>
    </source>
</evidence>
<name>A0AAU8JCF2_9CYAN</name>
<dbReference type="Gene3D" id="3.30.930.10">
    <property type="entry name" value="Bira Bifunctional Protein, Domain 2"/>
    <property type="match status" value="1"/>
</dbReference>
<dbReference type="InterPro" id="IPR004408">
    <property type="entry name" value="Biotin_CoA_COase_ligase"/>
</dbReference>
<dbReference type="EC" id="6.3.4.15" evidence="3"/>
<dbReference type="SUPFAM" id="SSF55681">
    <property type="entry name" value="Class II aaRS and biotin synthetases"/>
    <property type="match status" value="1"/>
</dbReference>
<dbReference type="GO" id="GO:0004077">
    <property type="term" value="F:biotin--[biotin carboxyl-carrier protein] ligase activity"/>
    <property type="evidence" value="ECO:0007669"/>
    <property type="project" value="UniProtKB-EC"/>
</dbReference>
<evidence type="ECO:0000259" key="2">
    <source>
        <dbReference type="PROSITE" id="PS51733"/>
    </source>
</evidence>
<dbReference type="PANTHER" id="PTHR12835:SF5">
    <property type="entry name" value="BIOTIN--PROTEIN LIGASE"/>
    <property type="match status" value="1"/>
</dbReference>
<dbReference type="EMBL" id="CP159837">
    <property type="protein sequence ID" value="XCM36433.1"/>
    <property type="molecule type" value="Genomic_DNA"/>
</dbReference>
<protein>
    <submittedName>
        <fullName evidence="3">Biotin--[acetyl-CoA-carboxylase] ligase</fullName>
        <ecNumber evidence="3">6.3.4.15</ecNumber>
    </submittedName>
</protein>
<dbReference type="Pfam" id="PF03099">
    <property type="entry name" value="BPL_LplA_LipB"/>
    <property type="match status" value="1"/>
</dbReference>
<evidence type="ECO:0000256" key="1">
    <source>
        <dbReference type="ARBA" id="ARBA00022598"/>
    </source>
</evidence>
<reference evidence="3" key="1">
    <citation type="submission" date="2024-07" db="EMBL/GenBank/DDBJ databases">
        <authorList>
            <person name="Kim Y.J."/>
            <person name="Jeong J.Y."/>
        </authorList>
    </citation>
    <scope>NUCLEOTIDE SEQUENCE</scope>
    <source>
        <strain evidence="3">GIHE-MW2</strain>
    </source>
</reference>
<dbReference type="GO" id="GO:0005737">
    <property type="term" value="C:cytoplasm"/>
    <property type="evidence" value="ECO:0007669"/>
    <property type="project" value="TreeGrafter"/>
</dbReference>
<sequence length="299" mass="32553">MVLNQERLEAALKVVKSDLNLLGFTNNSDRVIDFSIYIFEQLESTNKTLWQLLNNGAPSGTVVIANRQTSGRGQWGREWNSPLGGLYLSLALFPNLPVTKSFQLTLSSAWGIATILRSYHLPVLIKWPNDLILSQRKLGGILTETKIQSQIITKAVVGVGINWANSVPPTGIALQSYQANCLKNQVSLEKTDFCESLEMLAAITLWGIASGIEYMQNESVEKLLSSYLAILANLGQAIMVEGQSGVIAGVTATGDLRIEIDSPNQSPPNQPGSNPSRPDVAAREIFVKPGTIRLGYDTL</sequence>
<dbReference type="RefSeq" id="WP_054470054.1">
    <property type="nucleotide sequence ID" value="NZ_CP159837.1"/>
</dbReference>
<dbReference type="PROSITE" id="PS51733">
    <property type="entry name" value="BPL_LPL_CATALYTIC"/>
    <property type="match status" value="1"/>
</dbReference>
<gene>
    <name evidence="3" type="ORF">ABWT76_005192</name>
</gene>
<dbReference type="CDD" id="cd16442">
    <property type="entry name" value="BPL"/>
    <property type="match status" value="1"/>
</dbReference>
<dbReference type="InterPro" id="IPR004143">
    <property type="entry name" value="BPL_LPL_catalytic"/>
</dbReference>
<dbReference type="PANTHER" id="PTHR12835">
    <property type="entry name" value="BIOTIN PROTEIN LIGASE"/>
    <property type="match status" value="1"/>
</dbReference>
<keyword evidence="1 3" id="KW-0436">Ligase</keyword>
<organism evidence="3">
    <name type="scientific">Planktothricoides raciborskii GIHE-MW2</name>
    <dbReference type="NCBI Taxonomy" id="2792601"/>
    <lineage>
        <taxon>Bacteria</taxon>
        <taxon>Bacillati</taxon>
        <taxon>Cyanobacteriota</taxon>
        <taxon>Cyanophyceae</taxon>
        <taxon>Oscillatoriophycideae</taxon>
        <taxon>Oscillatoriales</taxon>
        <taxon>Oscillatoriaceae</taxon>
        <taxon>Planktothricoides</taxon>
    </lineage>
</organism>
<dbReference type="InterPro" id="IPR045864">
    <property type="entry name" value="aa-tRNA-synth_II/BPL/LPL"/>
</dbReference>
<proteinExistence type="predicted"/>
<dbReference type="NCBIfam" id="TIGR00121">
    <property type="entry name" value="birA_ligase"/>
    <property type="match status" value="1"/>
</dbReference>